<evidence type="ECO:0000256" key="2">
    <source>
        <dbReference type="ARBA" id="ARBA00007441"/>
    </source>
</evidence>
<gene>
    <name evidence="7" type="ORF">DPMN_128080</name>
</gene>
<evidence type="ECO:0000256" key="4">
    <source>
        <dbReference type="ARBA" id="ARBA00022679"/>
    </source>
</evidence>
<comment type="similarity">
    <text evidence="2">Belongs to the class-I pyridoxal-phosphate-dependent aminotransferase family.</text>
</comment>
<sequence>MDFSKDQLVRKTLENYSGASNLMHNEKVRELMAAGKKIYHFGFGQSPFPIMNKAAERLSKHASKAAYLPVAGIQDLRYAICDFHKRYDDISRSPDDVIVGPGSKELIFLLMNIFEGDIIVISPSWTSYKPQVQLSQHAPRVIVANMADKWKITPASFKQFLESENFSTVKLLILNNPDNPTGTLYTKEELISLRDVCRQHKVIVLADEIYARLTYDGDFTSMAQVYPEGTVLCSGMSKWASMGGWRVGYHIFPPELTSLKNAVKNAASNTYTSVAAPIQYAITEVLQDHAICESYMFHTNRIMAAVAEYCHRELIDVGVKAVVPKGGFYIFPNFEVLRETLTAQGIHTGEQMVEKLFGETAVSVMAGGPGFLRPETELTVRLCFVHFDGADALLESERIGRGRLCAHALHERS</sequence>
<evidence type="ECO:0000313" key="7">
    <source>
        <dbReference type="EMBL" id="KAH3826184.1"/>
    </source>
</evidence>
<dbReference type="InterPro" id="IPR004838">
    <property type="entry name" value="NHTrfase_class1_PyrdxlP-BS"/>
</dbReference>
<evidence type="ECO:0000256" key="3">
    <source>
        <dbReference type="ARBA" id="ARBA00022576"/>
    </source>
</evidence>
<dbReference type="OrthoDB" id="7042322at2759"/>
<dbReference type="InterPro" id="IPR050596">
    <property type="entry name" value="AspAT/PAT-like"/>
</dbReference>
<dbReference type="AlphaFoldDB" id="A0A9D4H379"/>
<name>A0A9D4H379_DREPO</name>
<feature type="domain" description="Aminotransferase class I/classII large" evidence="6">
    <location>
        <begin position="44"/>
        <end position="384"/>
    </location>
</feature>
<dbReference type="InterPro" id="IPR015421">
    <property type="entry name" value="PyrdxlP-dep_Trfase_major"/>
</dbReference>
<keyword evidence="8" id="KW-1185">Reference proteome</keyword>
<dbReference type="CDD" id="cd00609">
    <property type="entry name" value="AAT_like"/>
    <property type="match status" value="1"/>
</dbReference>
<reference evidence="7" key="1">
    <citation type="journal article" date="2019" name="bioRxiv">
        <title>The Genome of the Zebra Mussel, Dreissena polymorpha: A Resource for Invasive Species Research.</title>
        <authorList>
            <person name="McCartney M.A."/>
            <person name="Auch B."/>
            <person name="Kono T."/>
            <person name="Mallez S."/>
            <person name="Zhang Y."/>
            <person name="Obille A."/>
            <person name="Becker A."/>
            <person name="Abrahante J.E."/>
            <person name="Garbe J."/>
            <person name="Badalamenti J.P."/>
            <person name="Herman A."/>
            <person name="Mangelson H."/>
            <person name="Liachko I."/>
            <person name="Sullivan S."/>
            <person name="Sone E.D."/>
            <person name="Koren S."/>
            <person name="Silverstein K.A.T."/>
            <person name="Beckman K.B."/>
            <person name="Gohl D.M."/>
        </authorList>
    </citation>
    <scope>NUCLEOTIDE SEQUENCE</scope>
    <source>
        <strain evidence="7">Duluth1</strain>
        <tissue evidence="7">Whole animal</tissue>
    </source>
</reference>
<dbReference type="EMBL" id="JAIWYP010000005">
    <property type="protein sequence ID" value="KAH3826184.1"/>
    <property type="molecule type" value="Genomic_DNA"/>
</dbReference>
<accession>A0A9D4H379</accession>
<dbReference type="InterPro" id="IPR015424">
    <property type="entry name" value="PyrdxlP-dep_Trfase"/>
</dbReference>
<dbReference type="InterPro" id="IPR004839">
    <property type="entry name" value="Aminotransferase_I/II_large"/>
</dbReference>
<evidence type="ECO:0000259" key="6">
    <source>
        <dbReference type="Pfam" id="PF00155"/>
    </source>
</evidence>
<evidence type="ECO:0000256" key="1">
    <source>
        <dbReference type="ARBA" id="ARBA00001933"/>
    </source>
</evidence>
<dbReference type="PROSITE" id="PS00105">
    <property type="entry name" value="AA_TRANSFER_CLASS_1"/>
    <property type="match status" value="1"/>
</dbReference>
<protein>
    <recommendedName>
        <fullName evidence="6">Aminotransferase class I/classII large domain-containing protein</fullName>
    </recommendedName>
</protein>
<dbReference type="Pfam" id="PF00155">
    <property type="entry name" value="Aminotran_1_2"/>
    <property type="match status" value="1"/>
</dbReference>
<proteinExistence type="inferred from homology"/>
<dbReference type="GO" id="GO:0008483">
    <property type="term" value="F:transaminase activity"/>
    <property type="evidence" value="ECO:0007669"/>
    <property type="project" value="UniProtKB-KW"/>
</dbReference>
<dbReference type="InterPro" id="IPR015422">
    <property type="entry name" value="PyrdxlP-dep_Trfase_small"/>
</dbReference>
<comment type="caution">
    <text evidence="7">The sequence shown here is derived from an EMBL/GenBank/DDBJ whole genome shotgun (WGS) entry which is preliminary data.</text>
</comment>
<keyword evidence="5" id="KW-0663">Pyridoxal phosphate</keyword>
<keyword evidence="4" id="KW-0808">Transferase</keyword>
<dbReference type="GO" id="GO:0030170">
    <property type="term" value="F:pyridoxal phosphate binding"/>
    <property type="evidence" value="ECO:0007669"/>
    <property type="project" value="InterPro"/>
</dbReference>
<organism evidence="7 8">
    <name type="scientific">Dreissena polymorpha</name>
    <name type="common">Zebra mussel</name>
    <name type="synonym">Mytilus polymorpha</name>
    <dbReference type="NCBI Taxonomy" id="45954"/>
    <lineage>
        <taxon>Eukaryota</taxon>
        <taxon>Metazoa</taxon>
        <taxon>Spiralia</taxon>
        <taxon>Lophotrochozoa</taxon>
        <taxon>Mollusca</taxon>
        <taxon>Bivalvia</taxon>
        <taxon>Autobranchia</taxon>
        <taxon>Heteroconchia</taxon>
        <taxon>Euheterodonta</taxon>
        <taxon>Imparidentia</taxon>
        <taxon>Neoheterodontei</taxon>
        <taxon>Myida</taxon>
        <taxon>Dreissenoidea</taxon>
        <taxon>Dreissenidae</taxon>
        <taxon>Dreissena</taxon>
    </lineage>
</organism>
<dbReference type="Gene3D" id="3.40.640.10">
    <property type="entry name" value="Type I PLP-dependent aspartate aminotransferase-like (Major domain)"/>
    <property type="match status" value="1"/>
</dbReference>
<dbReference type="SUPFAM" id="SSF53383">
    <property type="entry name" value="PLP-dependent transferases"/>
    <property type="match status" value="1"/>
</dbReference>
<dbReference type="PANTHER" id="PTHR46383">
    <property type="entry name" value="ASPARTATE AMINOTRANSFERASE"/>
    <property type="match status" value="1"/>
</dbReference>
<evidence type="ECO:0000256" key="5">
    <source>
        <dbReference type="ARBA" id="ARBA00022898"/>
    </source>
</evidence>
<reference evidence="7" key="2">
    <citation type="submission" date="2020-11" db="EMBL/GenBank/DDBJ databases">
        <authorList>
            <person name="McCartney M.A."/>
            <person name="Auch B."/>
            <person name="Kono T."/>
            <person name="Mallez S."/>
            <person name="Becker A."/>
            <person name="Gohl D.M."/>
            <person name="Silverstein K.A.T."/>
            <person name="Koren S."/>
            <person name="Bechman K.B."/>
            <person name="Herman A."/>
            <person name="Abrahante J.E."/>
            <person name="Garbe J."/>
        </authorList>
    </citation>
    <scope>NUCLEOTIDE SEQUENCE</scope>
    <source>
        <strain evidence="7">Duluth1</strain>
        <tissue evidence="7">Whole animal</tissue>
    </source>
</reference>
<dbReference type="Gene3D" id="3.90.1150.10">
    <property type="entry name" value="Aspartate Aminotransferase, domain 1"/>
    <property type="match status" value="1"/>
</dbReference>
<keyword evidence="3" id="KW-0032">Aminotransferase</keyword>
<comment type="cofactor">
    <cofactor evidence="1">
        <name>pyridoxal 5'-phosphate</name>
        <dbReference type="ChEBI" id="CHEBI:597326"/>
    </cofactor>
</comment>
<dbReference type="Proteomes" id="UP000828390">
    <property type="component" value="Unassembled WGS sequence"/>
</dbReference>
<dbReference type="PANTHER" id="PTHR46383:SF1">
    <property type="entry name" value="ASPARTATE AMINOTRANSFERASE"/>
    <property type="match status" value="1"/>
</dbReference>
<dbReference type="GO" id="GO:0006520">
    <property type="term" value="P:amino acid metabolic process"/>
    <property type="evidence" value="ECO:0007669"/>
    <property type="project" value="InterPro"/>
</dbReference>
<evidence type="ECO:0000313" key="8">
    <source>
        <dbReference type="Proteomes" id="UP000828390"/>
    </source>
</evidence>